<gene>
    <name evidence="2" type="ORF">BD310DRAFT_930900</name>
</gene>
<feature type="compositionally biased region" description="Basic and acidic residues" evidence="1">
    <location>
        <begin position="253"/>
        <end position="262"/>
    </location>
</feature>
<feature type="compositionally biased region" description="Gly residues" evidence="1">
    <location>
        <begin position="241"/>
        <end position="252"/>
    </location>
</feature>
<feature type="compositionally biased region" description="Basic and acidic residues" evidence="1">
    <location>
        <begin position="157"/>
        <end position="167"/>
    </location>
</feature>
<organism evidence="2 3">
    <name type="scientific">Dichomitus squalens</name>
    <dbReference type="NCBI Taxonomy" id="114155"/>
    <lineage>
        <taxon>Eukaryota</taxon>
        <taxon>Fungi</taxon>
        <taxon>Dikarya</taxon>
        <taxon>Basidiomycota</taxon>
        <taxon>Agaricomycotina</taxon>
        <taxon>Agaricomycetes</taxon>
        <taxon>Polyporales</taxon>
        <taxon>Polyporaceae</taxon>
        <taxon>Dichomitus</taxon>
    </lineage>
</organism>
<dbReference type="EMBL" id="ML145147">
    <property type="protein sequence ID" value="TBU56709.1"/>
    <property type="molecule type" value="Genomic_DNA"/>
</dbReference>
<feature type="compositionally biased region" description="Basic and acidic residues" evidence="1">
    <location>
        <begin position="181"/>
        <end position="191"/>
    </location>
</feature>
<feature type="region of interest" description="Disordered" evidence="1">
    <location>
        <begin position="71"/>
        <end position="90"/>
    </location>
</feature>
<dbReference type="Proteomes" id="UP000292082">
    <property type="component" value="Unassembled WGS sequence"/>
</dbReference>
<name>A0A4Q9PQS7_9APHY</name>
<dbReference type="AlphaFoldDB" id="A0A4Q9PQS7"/>
<protein>
    <submittedName>
        <fullName evidence="2">Uncharacterized protein</fullName>
    </submittedName>
</protein>
<feature type="region of interest" description="Disordered" evidence="1">
    <location>
        <begin position="157"/>
        <end position="304"/>
    </location>
</feature>
<feature type="compositionally biased region" description="Basic and acidic residues" evidence="1">
    <location>
        <begin position="276"/>
        <end position="295"/>
    </location>
</feature>
<evidence type="ECO:0000313" key="2">
    <source>
        <dbReference type="EMBL" id="TBU56709.1"/>
    </source>
</evidence>
<evidence type="ECO:0000256" key="1">
    <source>
        <dbReference type="SAM" id="MobiDB-lite"/>
    </source>
</evidence>
<reference evidence="2 3" key="1">
    <citation type="submission" date="2019-01" db="EMBL/GenBank/DDBJ databases">
        <title>Draft genome sequences of three monokaryotic isolates of the white-rot basidiomycete fungus Dichomitus squalens.</title>
        <authorList>
            <consortium name="DOE Joint Genome Institute"/>
            <person name="Lopez S.C."/>
            <person name="Andreopoulos B."/>
            <person name="Pangilinan J."/>
            <person name="Lipzen A."/>
            <person name="Riley R."/>
            <person name="Ahrendt S."/>
            <person name="Ng V."/>
            <person name="Barry K."/>
            <person name="Daum C."/>
            <person name="Grigoriev I.V."/>
            <person name="Hilden K.S."/>
            <person name="Makela M.R."/>
            <person name="de Vries R.P."/>
        </authorList>
    </citation>
    <scope>NUCLEOTIDE SEQUENCE [LARGE SCALE GENOMIC DNA]</scope>
    <source>
        <strain evidence="2 3">CBS 464.89</strain>
    </source>
</reference>
<accession>A0A4Q9PQS7</accession>
<proteinExistence type="predicted"/>
<feature type="compositionally biased region" description="Basic and acidic residues" evidence="1">
    <location>
        <begin position="205"/>
        <end position="225"/>
    </location>
</feature>
<evidence type="ECO:0000313" key="3">
    <source>
        <dbReference type="Proteomes" id="UP000292082"/>
    </source>
</evidence>
<keyword evidence="3" id="KW-1185">Reference proteome</keyword>
<sequence length="304" mass="34452">MAFQLSRTLLIASSVCLRRALHTDHTSIARELFGASRLAQHSTALGEEYEAARRASYQQYKTVRFAATQLRDAASTRHHDAGSLPPEDIEPRMGHIRKYLDALELEYKLRKAHHAKYDGDLDQGHQRRLQALEEQIWHHRDILRILTSRLRQHLTETEPQKSLDHLPELLPEPCPPSMLARRRDEAREKGLRTVRLAKSVRTHASVKEENRHRRGRKSDESHEHSFAASHIRGLLGRLRGKGGPSGGEGGTGEENRKPERKLLAAARFLQSSGLEAHLKEHGRRGGDRSSRRLDPTTDPGSQSP</sequence>